<dbReference type="AlphaFoldDB" id="A0A433TTB7"/>
<gene>
    <name evidence="2" type="ORF">EGW08_007429</name>
</gene>
<sequence length="139" mass="14492">MDPGHGGGEEDTLGILSDSTHQDPDTGEEDTLGILSDSTHKDPDTETLPRHVEGALPPSDVDVHPTNEGSAEPTGTESLSGVLGAVDADGPEKQEEGNVSESVERNDEVTTVVCPDAADSSLQGVQQKTEESQKQTDVC</sequence>
<dbReference type="EMBL" id="RQTK01000192">
    <property type="protein sequence ID" value="RUS84814.1"/>
    <property type="molecule type" value="Genomic_DNA"/>
</dbReference>
<protein>
    <submittedName>
        <fullName evidence="2">Uncharacterized protein</fullName>
    </submittedName>
</protein>
<dbReference type="Proteomes" id="UP000271974">
    <property type="component" value="Unassembled WGS sequence"/>
</dbReference>
<proteinExistence type="predicted"/>
<feature type="compositionally biased region" description="Polar residues" evidence="1">
    <location>
        <begin position="67"/>
        <end position="79"/>
    </location>
</feature>
<accession>A0A433TTB7</accession>
<feature type="non-terminal residue" evidence="2">
    <location>
        <position position="139"/>
    </location>
</feature>
<keyword evidence="3" id="KW-1185">Reference proteome</keyword>
<evidence type="ECO:0000256" key="1">
    <source>
        <dbReference type="SAM" id="MobiDB-lite"/>
    </source>
</evidence>
<feature type="compositionally biased region" description="Basic and acidic residues" evidence="1">
    <location>
        <begin position="90"/>
        <end position="108"/>
    </location>
</feature>
<organism evidence="2 3">
    <name type="scientific">Elysia chlorotica</name>
    <name type="common">Eastern emerald elysia</name>
    <name type="synonym">Sea slug</name>
    <dbReference type="NCBI Taxonomy" id="188477"/>
    <lineage>
        <taxon>Eukaryota</taxon>
        <taxon>Metazoa</taxon>
        <taxon>Spiralia</taxon>
        <taxon>Lophotrochozoa</taxon>
        <taxon>Mollusca</taxon>
        <taxon>Gastropoda</taxon>
        <taxon>Heterobranchia</taxon>
        <taxon>Euthyneura</taxon>
        <taxon>Panpulmonata</taxon>
        <taxon>Sacoglossa</taxon>
        <taxon>Placobranchoidea</taxon>
        <taxon>Plakobranchidae</taxon>
        <taxon>Elysia</taxon>
    </lineage>
</organism>
<evidence type="ECO:0000313" key="3">
    <source>
        <dbReference type="Proteomes" id="UP000271974"/>
    </source>
</evidence>
<comment type="caution">
    <text evidence="2">The sequence shown here is derived from an EMBL/GenBank/DDBJ whole genome shotgun (WGS) entry which is preliminary data.</text>
</comment>
<name>A0A433TTB7_ELYCH</name>
<feature type="region of interest" description="Disordered" evidence="1">
    <location>
        <begin position="1"/>
        <end position="139"/>
    </location>
</feature>
<evidence type="ECO:0000313" key="2">
    <source>
        <dbReference type="EMBL" id="RUS84814.1"/>
    </source>
</evidence>
<feature type="compositionally biased region" description="Basic and acidic residues" evidence="1">
    <location>
        <begin position="128"/>
        <end position="139"/>
    </location>
</feature>
<reference evidence="2 3" key="1">
    <citation type="submission" date="2019-01" db="EMBL/GenBank/DDBJ databases">
        <title>A draft genome assembly of the solar-powered sea slug Elysia chlorotica.</title>
        <authorList>
            <person name="Cai H."/>
            <person name="Li Q."/>
            <person name="Fang X."/>
            <person name="Li J."/>
            <person name="Curtis N.E."/>
            <person name="Altenburger A."/>
            <person name="Shibata T."/>
            <person name="Feng M."/>
            <person name="Maeda T."/>
            <person name="Schwartz J.A."/>
            <person name="Shigenobu S."/>
            <person name="Lundholm N."/>
            <person name="Nishiyama T."/>
            <person name="Yang H."/>
            <person name="Hasebe M."/>
            <person name="Li S."/>
            <person name="Pierce S.K."/>
            <person name="Wang J."/>
        </authorList>
    </citation>
    <scope>NUCLEOTIDE SEQUENCE [LARGE SCALE GENOMIC DNA]</scope>
    <source>
        <strain evidence="2">EC2010</strain>
        <tissue evidence="2">Whole organism of an adult</tissue>
    </source>
</reference>
<feature type="compositionally biased region" description="Basic and acidic residues" evidence="1">
    <location>
        <begin position="38"/>
        <end position="53"/>
    </location>
</feature>